<accession>A0ABN9XJS1</accession>
<dbReference type="Proteomes" id="UP001189429">
    <property type="component" value="Unassembled WGS sequence"/>
</dbReference>
<sequence>MTGARLQTLQVLERNPCSSIKPIVEEREQEKEEEEAEEDAAREEGMQGEGTVSTSTKGRSNGLSRLDRLYQSWKQRGCSYSHHRWLGSGGGPQWRLMVPIPRVR</sequence>
<feature type="compositionally biased region" description="Acidic residues" evidence="1">
    <location>
        <begin position="31"/>
        <end position="41"/>
    </location>
</feature>
<feature type="compositionally biased region" description="Polar residues" evidence="1">
    <location>
        <begin position="50"/>
        <end position="63"/>
    </location>
</feature>
<reference evidence="2" key="1">
    <citation type="submission" date="2023-10" db="EMBL/GenBank/DDBJ databases">
        <authorList>
            <person name="Chen Y."/>
            <person name="Shah S."/>
            <person name="Dougan E. K."/>
            <person name="Thang M."/>
            <person name="Chan C."/>
        </authorList>
    </citation>
    <scope>NUCLEOTIDE SEQUENCE [LARGE SCALE GENOMIC DNA]</scope>
</reference>
<keyword evidence="3" id="KW-1185">Reference proteome</keyword>
<feature type="region of interest" description="Disordered" evidence="1">
    <location>
        <begin position="21"/>
        <end position="63"/>
    </location>
</feature>
<evidence type="ECO:0000313" key="2">
    <source>
        <dbReference type="EMBL" id="CAK0899408.1"/>
    </source>
</evidence>
<evidence type="ECO:0000256" key="1">
    <source>
        <dbReference type="SAM" id="MobiDB-lite"/>
    </source>
</evidence>
<dbReference type="EMBL" id="CAUYUJ010020603">
    <property type="protein sequence ID" value="CAK0899408.1"/>
    <property type="molecule type" value="Genomic_DNA"/>
</dbReference>
<name>A0ABN9XJS1_9DINO</name>
<comment type="caution">
    <text evidence="2">The sequence shown here is derived from an EMBL/GenBank/DDBJ whole genome shotgun (WGS) entry which is preliminary data.</text>
</comment>
<proteinExistence type="predicted"/>
<gene>
    <name evidence="2" type="ORF">PCOR1329_LOCUS76921</name>
</gene>
<protein>
    <submittedName>
        <fullName evidence="2">Uncharacterized protein</fullName>
    </submittedName>
</protein>
<organism evidence="2 3">
    <name type="scientific">Prorocentrum cordatum</name>
    <dbReference type="NCBI Taxonomy" id="2364126"/>
    <lineage>
        <taxon>Eukaryota</taxon>
        <taxon>Sar</taxon>
        <taxon>Alveolata</taxon>
        <taxon>Dinophyceae</taxon>
        <taxon>Prorocentrales</taxon>
        <taxon>Prorocentraceae</taxon>
        <taxon>Prorocentrum</taxon>
    </lineage>
</organism>
<evidence type="ECO:0000313" key="3">
    <source>
        <dbReference type="Proteomes" id="UP001189429"/>
    </source>
</evidence>